<dbReference type="EMBL" id="JAAONZ010000012">
    <property type="protein sequence ID" value="NHO66864.1"/>
    <property type="molecule type" value="Genomic_DNA"/>
</dbReference>
<dbReference type="CDD" id="cd05288">
    <property type="entry name" value="PGDH"/>
    <property type="match status" value="1"/>
</dbReference>
<dbReference type="InterPro" id="IPR045010">
    <property type="entry name" value="MDR_fam"/>
</dbReference>
<dbReference type="Gene3D" id="3.90.180.10">
    <property type="entry name" value="Medium-chain alcohol dehydrogenases, catalytic domain"/>
    <property type="match status" value="1"/>
</dbReference>
<dbReference type="SUPFAM" id="SSF50129">
    <property type="entry name" value="GroES-like"/>
    <property type="match status" value="1"/>
</dbReference>
<dbReference type="SUPFAM" id="SSF51735">
    <property type="entry name" value="NAD(P)-binding Rossmann-fold domains"/>
    <property type="match status" value="1"/>
</dbReference>
<evidence type="ECO:0000313" key="4">
    <source>
        <dbReference type="Proteomes" id="UP000787472"/>
    </source>
</evidence>
<dbReference type="InterPro" id="IPR041694">
    <property type="entry name" value="ADH_N_2"/>
</dbReference>
<dbReference type="Pfam" id="PF16884">
    <property type="entry name" value="ADH_N_2"/>
    <property type="match status" value="1"/>
</dbReference>
<dbReference type="Proteomes" id="UP000787472">
    <property type="component" value="Unassembled WGS sequence"/>
</dbReference>
<dbReference type="InterPro" id="IPR002364">
    <property type="entry name" value="Quin_OxRdtase/zeta-crystal_CS"/>
</dbReference>
<dbReference type="PROSITE" id="PS01162">
    <property type="entry name" value="QOR_ZETA_CRYSTAL"/>
    <property type="match status" value="1"/>
</dbReference>
<feature type="domain" description="Enoyl reductase (ER)" evidence="2">
    <location>
        <begin position="15"/>
        <end position="335"/>
    </location>
</feature>
<dbReference type="Gene3D" id="3.40.50.720">
    <property type="entry name" value="NAD(P)-binding Rossmann-like Domain"/>
    <property type="match status" value="1"/>
</dbReference>
<dbReference type="RefSeq" id="WP_167188475.1">
    <property type="nucleotide sequence ID" value="NZ_JAAONZ010000012.1"/>
</dbReference>
<dbReference type="InterPro" id="IPR020843">
    <property type="entry name" value="ER"/>
</dbReference>
<comment type="caution">
    <text evidence="3">The sequence shown here is derived from an EMBL/GenBank/DDBJ whole genome shotgun (WGS) entry which is preliminary data.</text>
</comment>
<evidence type="ECO:0000256" key="1">
    <source>
        <dbReference type="ARBA" id="ARBA00023002"/>
    </source>
</evidence>
<dbReference type="SMART" id="SM00829">
    <property type="entry name" value="PKS_ER"/>
    <property type="match status" value="1"/>
</dbReference>
<dbReference type="InterPro" id="IPR013149">
    <property type="entry name" value="ADH-like_C"/>
</dbReference>
<evidence type="ECO:0000313" key="3">
    <source>
        <dbReference type="EMBL" id="NHO66864.1"/>
    </source>
</evidence>
<proteinExistence type="predicted"/>
<evidence type="ECO:0000259" key="2">
    <source>
        <dbReference type="SMART" id="SM00829"/>
    </source>
</evidence>
<keyword evidence="1" id="KW-0560">Oxidoreductase</keyword>
<dbReference type="PANTHER" id="PTHR43205:SF7">
    <property type="entry name" value="PROSTAGLANDIN REDUCTASE 1"/>
    <property type="match status" value="1"/>
</dbReference>
<accession>A0A9E5MKQ0</accession>
<dbReference type="InterPro" id="IPR036291">
    <property type="entry name" value="NAD(P)-bd_dom_sf"/>
</dbReference>
<gene>
    <name evidence="3" type="ORF">G8770_15035</name>
</gene>
<name>A0A9E5MKQ0_9GAMM</name>
<dbReference type="PANTHER" id="PTHR43205">
    <property type="entry name" value="PROSTAGLANDIN REDUCTASE"/>
    <property type="match status" value="1"/>
</dbReference>
<reference evidence="3" key="1">
    <citation type="submission" date="2020-03" db="EMBL/GenBank/DDBJ databases">
        <authorList>
            <person name="Guo F."/>
        </authorList>
    </citation>
    <scope>NUCLEOTIDE SEQUENCE</scope>
    <source>
        <strain evidence="3">JCM 30134</strain>
    </source>
</reference>
<dbReference type="AlphaFoldDB" id="A0A9E5MKQ0"/>
<organism evidence="3 4">
    <name type="scientific">Pseudomaricurvus hydrocarbonicus</name>
    <dbReference type="NCBI Taxonomy" id="1470433"/>
    <lineage>
        <taxon>Bacteria</taxon>
        <taxon>Pseudomonadati</taxon>
        <taxon>Pseudomonadota</taxon>
        <taxon>Gammaproteobacteria</taxon>
        <taxon>Cellvibrionales</taxon>
        <taxon>Cellvibrionaceae</taxon>
        <taxon>Pseudomaricurvus</taxon>
    </lineage>
</organism>
<dbReference type="InterPro" id="IPR011032">
    <property type="entry name" value="GroES-like_sf"/>
</dbReference>
<dbReference type="GO" id="GO:0008270">
    <property type="term" value="F:zinc ion binding"/>
    <property type="evidence" value="ECO:0007669"/>
    <property type="project" value="InterPro"/>
</dbReference>
<keyword evidence="4" id="KW-1185">Reference proteome</keyword>
<dbReference type="Pfam" id="PF00107">
    <property type="entry name" value="ADH_zinc_N"/>
    <property type="match status" value="1"/>
</dbReference>
<dbReference type="FunFam" id="3.40.50.720:FF:000121">
    <property type="entry name" value="Prostaglandin reductase 2"/>
    <property type="match status" value="1"/>
</dbReference>
<dbReference type="GO" id="GO:0016628">
    <property type="term" value="F:oxidoreductase activity, acting on the CH-CH group of donors, NAD or NADP as acceptor"/>
    <property type="evidence" value="ECO:0007669"/>
    <property type="project" value="InterPro"/>
</dbReference>
<sequence length="338" mass="36538">MTTVQQVVLARRPNGVLQPEHFSLKATDLPALKEGQFLIRNLFLSLDAGFRQWMNAGASDNYLSEMPLDTPVQSIVLGEVTESLHSDYPIGSLVVGRTAWETHSIADGSDLMTIIQPNENFGPEHYLSALGPSGMTAYFGLMNIGQPKPGDTLLVSAAAGGVGSLVGQIGKILGCRTIGISSSEEKCQWLQSELGYDHVINYKASPGLDQALAEMAPNGVDIYFDNVGGHMLDTTLKHIALNARIILCGAISQYDLTGQHIGIHHLWELVTKRAKAEGFMFSDYVEEYSAAMEVLGHWITAEQLHAPVNITHGLASTAEAFCQMLTGNNLGKSLVKLC</sequence>
<protein>
    <submittedName>
        <fullName evidence="3">NADP-dependent oxidoreductase</fullName>
    </submittedName>
</protein>